<organism evidence="1">
    <name type="scientific">marine metagenome</name>
    <dbReference type="NCBI Taxonomy" id="408172"/>
    <lineage>
        <taxon>unclassified sequences</taxon>
        <taxon>metagenomes</taxon>
        <taxon>ecological metagenomes</taxon>
    </lineage>
</organism>
<reference evidence="1" key="1">
    <citation type="submission" date="2018-05" db="EMBL/GenBank/DDBJ databases">
        <authorList>
            <person name="Lanie J.A."/>
            <person name="Ng W.-L."/>
            <person name="Kazmierczak K.M."/>
            <person name="Andrzejewski T.M."/>
            <person name="Davidsen T.M."/>
            <person name="Wayne K.J."/>
            <person name="Tettelin H."/>
            <person name="Glass J.I."/>
            <person name="Rusch D."/>
            <person name="Podicherti R."/>
            <person name="Tsui H.-C.T."/>
            <person name="Winkler M.E."/>
        </authorList>
    </citation>
    <scope>NUCLEOTIDE SEQUENCE</scope>
</reference>
<protein>
    <submittedName>
        <fullName evidence="1">Uncharacterized protein</fullName>
    </submittedName>
</protein>
<gene>
    <name evidence="1" type="ORF">METZ01_LOCUS305669</name>
</gene>
<dbReference type="EMBL" id="UINC01096162">
    <property type="protein sequence ID" value="SVC52815.1"/>
    <property type="molecule type" value="Genomic_DNA"/>
</dbReference>
<name>A0A382MXG4_9ZZZZ</name>
<evidence type="ECO:0000313" key="1">
    <source>
        <dbReference type="EMBL" id="SVC52815.1"/>
    </source>
</evidence>
<accession>A0A382MXG4</accession>
<proteinExistence type="predicted"/>
<dbReference type="AlphaFoldDB" id="A0A382MXG4"/>
<sequence>MPEEPETLRADQKVIKIPAHIDKEIWNQDWTKGTPDREEDILRDLPGSFRGYNNDFEDARLNNGTT</sequence>